<dbReference type="Pfam" id="PF18698">
    <property type="entry name" value="HisK_sensor"/>
    <property type="match status" value="1"/>
</dbReference>
<keyword evidence="2" id="KW-1133">Transmembrane helix</keyword>
<feature type="domain" description="ResE histidine kinase sensor" evidence="3">
    <location>
        <begin position="39"/>
        <end position="163"/>
    </location>
</feature>
<evidence type="ECO:0000256" key="1">
    <source>
        <dbReference type="SAM" id="Coils"/>
    </source>
</evidence>
<keyword evidence="1" id="KW-0175">Coiled coil</keyword>
<dbReference type="InterPro" id="IPR041328">
    <property type="entry name" value="HisK_sensor"/>
</dbReference>
<feature type="transmembrane region" description="Helical" evidence="2">
    <location>
        <begin position="12"/>
        <end position="34"/>
    </location>
</feature>
<sequence>MKIWNSIVGKIWSTTILLLIGVLVICGFLVAVIYEKNNLTEIENELKENTNKIIDIMKENDELIKEGSASQDSLALLDNTMGVIIAQNGVSIYAKESRDRVSKSSIDRLTKNKKLNEALEQSPDLLMKYDFEENPESLPIELYAKTFKLDNGETGVVYLYKSFHDILNITKKATRTLVFAGIGAILVTSLLSFIFSSRMAFPLREMKKNCGSCFARKF</sequence>
<comment type="caution">
    <text evidence="4">The sequence shown here is derived from an EMBL/GenBank/DDBJ whole genome shotgun (WGS) entry which is preliminary data.</text>
</comment>
<evidence type="ECO:0000256" key="2">
    <source>
        <dbReference type="SAM" id="Phobius"/>
    </source>
</evidence>
<proteinExistence type="predicted"/>
<evidence type="ECO:0000313" key="5">
    <source>
        <dbReference type="Proteomes" id="UP000019249"/>
    </source>
</evidence>
<keyword evidence="5" id="KW-1185">Reference proteome</keyword>
<keyword evidence="2" id="KW-0472">Membrane</keyword>
<dbReference type="Proteomes" id="UP000019249">
    <property type="component" value="Unassembled WGS sequence"/>
</dbReference>
<feature type="transmembrane region" description="Helical" evidence="2">
    <location>
        <begin position="177"/>
        <end position="197"/>
    </location>
</feature>
<dbReference type="EMBL" id="AODF01000008">
    <property type="protein sequence ID" value="EUJ32914.1"/>
    <property type="molecule type" value="Genomic_DNA"/>
</dbReference>
<name>A0ABP3AZF1_9LIST</name>
<protein>
    <recommendedName>
        <fullName evidence="3">ResE histidine kinase sensor domain-containing protein</fullName>
    </recommendedName>
</protein>
<reference evidence="4 5" key="1">
    <citation type="journal article" date="2014" name="Int. J. Syst. Evol. Microbiol.">
        <title>Listeria floridensis sp. nov., Listeria aquatica sp. nov., Listeria cornellensis sp. nov., Listeria riparia sp. nov. and Listeria grandensis sp. nov., from agricultural and natural environments.</title>
        <authorList>
            <person name="den Bakker H.C."/>
            <person name="Warchocki S."/>
            <person name="Wright E.M."/>
            <person name="Allred A.F."/>
            <person name="Ahlstrom C."/>
            <person name="Manuel C.S."/>
            <person name="Stasiewicz M.J."/>
            <person name="Burrell A."/>
            <person name="Roof S."/>
            <person name="Strawn L."/>
            <person name="Fortes E.D."/>
            <person name="Nightingale K.K."/>
            <person name="Kephart D."/>
            <person name="Wiedmann M."/>
        </authorList>
    </citation>
    <scope>NUCLEOTIDE SEQUENCE [LARGE SCALE GENOMIC DNA]</scope>
    <source>
        <strain evidence="4 5">FSL S10-1187</strain>
    </source>
</reference>
<keyword evidence="2" id="KW-0812">Transmembrane</keyword>
<organism evidence="4 5">
    <name type="scientific">Listeria floridensis FSL S10-1187</name>
    <dbReference type="NCBI Taxonomy" id="1265817"/>
    <lineage>
        <taxon>Bacteria</taxon>
        <taxon>Bacillati</taxon>
        <taxon>Bacillota</taxon>
        <taxon>Bacilli</taxon>
        <taxon>Bacillales</taxon>
        <taxon>Listeriaceae</taxon>
        <taxon>Listeria</taxon>
    </lineage>
</organism>
<accession>A0ABP3AZF1</accession>
<evidence type="ECO:0000313" key="4">
    <source>
        <dbReference type="EMBL" id="EUJ32914.1"/>
    </source>
</evidence>
<gene>
    <name evidence="4" type="ORF">MFLO_04800</name>
</gene>
<feature type="coiled-coil region" evidence="1">
    <location>
        <begin position="39"/>
        <end position="66"/>
    </location>
</feature>
<evidence type="ECO:0000259" key="3">
    <source>
        <dbReference type="Pfam" id="PF18698"/>
    </source>
</evidence>